<keyword evidence="3" id="KW-1185">Reference proteome</keyword>
<dbReference type="InterPro" id="IPR012349">
    <property type="entry name" value="Split_barrel_FMN-bd"/>
</dbReference>
<dbReference type="EMBL" id="JBHRTS010000001">
    <property type="protein sequence ID" value="MFC3192874.1"/>
    <property type="molecule type" value="Genomic_DNA"/>
</dbReference>
<dbReference type="Proteomes" id="UP001595533">
    <property type="component" value="Unassembled WGS sequence"/>
</dbReference>
<sequence length="161" mass="18639">MQVNDQLFLEKVKPLFSQAVYCSVATVDEAGEPHVSPIGSVVLKDKGSGWFFQKFTKSIPKNAVSCEYATLMAVNDGKWFWLKSLFKGRFNQPPALRIKVRLGVLRDATEDEMARFQRRVKPFRWTRGHALMWQDMAQVREFEIIEYLPVYIGQMTAVQFK</sequence>
<accession>A0ABV7J493</accession>
<name>A0ABV7J493_9GAMM</name>
<gene>
    <name evidence="2" type="ORF">ACFODZ_01345</name>
</gene>
<dbReference type="GO" id="GO:0004733">
    <property type="term" value="F:pyridoxamine phosphate oxidase activity"/>
    <property type="evidence" value="ECO:0007669"/>
    <property type="project" value="UniProtKB-EC"/>
</dbReference>
<protein>
    <submittedName>
        <fullName evidence="2">Pyridoxamine 5'-phosphate oxidase family protein</fullName>
        <ecNumber evidence="2">1.-.-.-</ecNumber>
        <ecNumber evidence="2">1.4.3.5</ecNumber>
    </submittedName>
</protein>
<dbReference type="EC" id="1.4.3.5" evidence="2"/>
<dbReference type="SUPFAM" id="SSF50475">
    <property type="entry name" value="FMN-binding split barrel"/>
    <property type="match status" value="1"/>
</dbReference>
<keyword evidence="2" id="KW-0560">Oxidoreductase</keyword>
<dbReference type="RefSeq" id="WP_077409540.1">
    <property type="nucleotide sequence ID" value="NZ_JBHRTS010000001.1"/>
</dbReference>
<organism evidence="2 3">
    <name type="scientific">Marinicella sediminis</name>
    <dbReference type="NCBI Taxonomy" id="1792834"/>
    <lineage>
        <taxon>Bacteria</taxon>
        <taxon>Pseudomonadati</taxon>
        <taxon>Pseudomonadota</taxon>
        <taxon>Gammaproteobacteria</taxon>
        <taxon>Lysobacterales</taxon>
        <taxon>Marinicellaceae</taxon>
        <taxon>Marinicella</taxon>
    </lineage>
</organism>
<dbReference type="EC" id="1.-.-.-" evidence="2"/>
<evidence type="ECO:0000313" key="2">
    <source>
        <dbReference type="EMBL" id="MFC3192874.1"/>
    </source>
</evidence>
<reference evidence="3" key="1">
    <citation type="journal article" date="2019" name="Int. J. Syst. Evol. Microbiol.">
        <title>The Global Catalogue of Microorganisms (GCM) 10K type strain sequencing project: providing services to taxonomists for standard genome sequencing and annotation.</title>
        <authorList>
            <consortium name="The Broad Institute Genomics Platform"/>
            <consortium name="The Broad Institute Genome Sequencing Center for Infectious Disease"/>
            <person name="Wu L."/>
            <person name="Ma J."/>
        </authorList>
    </citation>
    <scope>NUCLEOTIDE SEQUENCE [LARGE SCALE GENOMIC DNA]</scope>
    <source>
        <strain evidence="3">KCTC 42953</strain>
    </source>
</reference>
<dbReference type="Gene3D" id="2.30.110.10">
    <property type="entry name" value="Electron Transport, Fmn-binding Protein, Chain A"/>
    <property type="match status" value="1"/>
</dbReference>
<evidence type="ECO:0000259" key="1">
    <source>
        <dbReference type="Pfam" id="PF01243"/>
    </source>
</evidence>
<feature type="domain" description="Pyridoxamine 5'-phosphate oxidase N-terminal" evidence="1">
    <location>
        <begin position="10"/>
        <end position="129"/>
    </location>
</feature>
<comment type="caution">
    <text evidence="2">The sequence shown here is derived from an EMBL/GenBank/DDBJ whole genome shotgun (WGS) entry which is preliminary data.</text>
</comment>
<evidence type="ECO:0000313" key="3">
    <source>
        <dbReference type="Proteomes" id="UP001595533"/>
    </source>
</evidence>
<dbReference type="Pfam" id="PF01243">
    <property type="entry name" value="PNPOx_N"/>
    <property type="match status" value="1"/>
</dbReference>
<proteinExistence type="predicted"/>
<dbReference type="InterPro" id="IPR011576">
    <property type="entry name" value="Pyridox_Oxase_N"/>
</dbReference>